<evidence type="ECO:0000313" key="1">
    <source>
        <dbReference type="EMBL" id="CAC5365413.1"/>
    </source>
</evidence>
<dbReference type="Proteomes" id="UP000507470">
    <property type="component" value="Unassembled WGS sequence"/>
</dbReference>
<gene>
    <name evidence="1" type="ORF">MCOR_6103</name>
</gene>
<name>A0A6J8ACU3_MYTCO</name>
<dbReference type="EMBL" id="CACVKT020001120">
    <property type="protein sequence ID" value="CAC5365413.1"/>
    <property type="molecule type" value="Genomic_DNA"/>
</dbReference>
<sequence length="186" mass="21231">MKDKINNKILSLNYKLTDLVFDQLDTHLNTMAQIMALSNEQSNLNAKTNIGNSIHQVQHEQKLDIQDCRRNQQFNGQNRAAPLTSSQIDTSRRHVIVQDGQQYAFHLHRGHNNDAKIIPTYQQALNPNIQSATSNHFFKQKEPPAATKITNINQSSNDRHALHIIAYNCKNFKTSCEAINELSKEN</sequence>
<keyword evidence="2" id="KW-1185">Reference proteome</keyword>
<evidence type="ECO:0000313" key="2">
    <source>
        <dbReference type="Proteomes" id="UP000507470"/>
    </source>
</evidence>
<reference evidence="1 2" key="1">
    <citation type="submission" date="2020-06" db="EMBL/GenBank/DDBJ databases">
        <authorList>
            <person name="Li R."/>
            <person name="Bekaert M."/>
        </authorList>
    </citation>
    <scope>NUCLEOTIDE SEQUENCE [LARGE SCALE GENOMIC DNA]</scope>
    <source>
        <strain evidence="2">wild</strain>
    </source>
</reference>
<proteinExistence type="predicted"/>
<organism evidence="1 2">
    <name type="scientific">Mytilus coruscus</name>
    <name type="common">Sea mussel</name>
    <dbReference type="NCBI Taxonomy" id="42192"/>
    <lineage>
        <taxon>Eukaryota</taxon>
        <taxon>Metazoa</taxon>
        <taxon>Spiralia</taxon>
        <taxon>Lophotrochozoa</taxon>
        <taxon>Mollusca</taxon>
        <taxon>Bivalvia</taxon>
        <taxon>Autobranchia</taxon>
        <taxon>Pteriomorphia</taxon>
        <taxon>Mytilida</taxon>
        <taxon>Mytiloidea</taxon>
        <taxon>Mytilidae</taxon>
        <taxon>Mytilinae</taxon>
        <taxon>Mytilus</taxon>
    </lineage>
</organism>
<dbReference type="AlphaFoldDB" id="A0A6J8ACU3"/>
<accession>A0A6J8ACU3</accession>
<protein>
    <submittedName>
        <fullName evidence="1">Uncharacterized protein</fullName>
    </submittedName>
</protein>